<accession>A0ABY6BBK3</accession>
<keyword evidence="1" id="KW-0732">Signal</keyword>
<evidence type="ECO:0000256" key="1">
    <source>
        <dbReference type="SAM" id="SignalP"/>
    </source>
</evidence>
<dbReference type="RefSeq" id="WP_261693902.1">
    <property type="nucleotide sequence ID" value="NZ_CP104694.1"/>
</dbReference>
<keyword evidence="3" id="KW-1185">Reference proteome</keyword>
<reference evidence="2" key="1">
    <citation type="submission" date="2022-09" db="EMBL/GenBank/DDBJ databases">
        <title>Tahibacter sp. nov., isolated from a fresh water.</title>
        <authorList>
            <person name="Baek J.H."/>
            <person name="Lee J.K."/>
            <person name="Kim J.M."/>
            <person name="Jeon C.O."/>
        </authorList>
    </citation>
    <scope>NUCLEOTIDE SEQUENCE</scope>
    <source>
        <strain evidence="2">W38</strain>
    </source>
</reference>
<proteinExistence type="predicted"/>
<evidence type="ECO:0008006" key="4">
    <source>
        <dbReference type="Google" id="ProtNLM"/>
    </source>
</evidence>
<dbReference type="EMBL" id="CP104694">
    <property type="protein sequence ID" value="UXI66922.1"/>
    <property type="molecule type" value="Genomic_DNA"/>
</dbReference>
<feature type="chain" id="PRO_5047076366" description="Pre-peptidase" evidence="1">
    <location>
        <begin position="21"/>
        <end position="772"/>
    </location>
</feature>
<sequence>MNKRVFLAASALALSNVALAAPTIGLQSGQSANFTIPAGNFSTTYYIDVTASTEQLAIDLDNVGAGDTDVMLRYGQPFADSTAAGAAPDYDLFLQYAHYRGVSQGADESLIVQKSSTIPLRAGRWYLAVINGANSAQNVRLTATLRATVPTRGLEFEFDRAGPDCDIAPWNDTTPVTAVDGNPGTTRGEQRRNALMRAGELLSQQLQSPSAVRVRACWEAQGGSPEEGATIAYAGPTNFIFDSTDFPSPWLPDKYTWYAISEVVRLSGTTQCGAVGGACGDPEIRAVFNTDLDPPNNVLNAPFYYGYTGASKPQRSIDFISTSMHELIHGLGFVGLVNVDDADGAIGERASTQSGVEYDDIFDKQLVYVNTADRTYAPFLSNSVTDAQRAAALVSQDGLRWAGAEAVASEANANRNQAAPDSFPLMFAPCERDAVSDPCATTPGSTLSHTVQAGDLMNAYDSGESNRSMGLALPMLHALGWSYVAAPARTYTAPISGNWFDRTRNGHGIDFQLFSRDAVNGDLYFVVFYTFDSNGAPEWYIGLGRLVDGVFIGAKESHGISLQRLVYNASTHSSQLDTSSAGHMVIDFNQAASSPSCRTPDRSGLPRLGVMSWTIRNESAKWCIEPVVQPEAHTTPDFAGHWYGGTADPGWGMEVVTIKNGTAQPTLVAILYYPDSRGFSRWAIASGNVNLANTGTMTLTEVTNGYCRTCTPPATPTQTRNVGTIQFQLTAPTRTDPPDGANRVTININIPGTAQFARTNVPLTLLSAPPGL</sequence>
<dbReference type="Gene3D" id="2.60.120.380">
    <property type="match status" value="1"/>
</dbReference>
<name>A0ABY6BBK3_9GAMM</name>
<dbReference type="Proteomes" id="UP001064632">
    <property type="component" value="Chromosome"/>
</dbReference>
<evidence type="ECO:0000313" key="2">
    <source>
        <dbReference type="EMBL" id="UXI66922.1"/>
    </source>
</evidence>
<gene>
    <name evidence="2" type="ORF">N4264_19510</name>
</gene>
<evidence type="ECO:0000313" key="3">
    <source>
        <dbReference type="Proteomes" id="UP001064632"/>
    </source>
</evidence>
<feature type="signal peptide" evidence="1">
    <location>
        <begin position="1"/>
        <end position="20"/>
    </location>
</feature>
<organism evidence="2 3">
    <name type="scientific">Tahibacter amnicola</name>
    <dbReference type="NCBI Taxonomy" id="2976241"/>
    <lineage>
        <taxon>Bacteria</taxon>
        <taxon>Pseudomonadati</taxon>
        <taxon>Pseudomonadota</taxon>
        <taxon>Gammaproteobacteria</taxon>
        <taxon>Lysobacterales</taxon>
        <taxon>Rhodanobacteraceae</taxon>
        <taxon>Tahibacter</taxon>
    </lineage>
</organism>
<protein>
    <recommendedName>
        <fullName evidence="4">Pre-peptidase</fullName>
    </recommendedName>
</protein>